<protein>
    <recommendedName>
        <fullName evidence="3">Aminoglycoside phosphotransferase domain-containing protein</fullName>
    </recommendedName>
</protein>
<gene>
    <name evidence="1" type="ORF">AJ78_07770</name>
</gene>
<accession>A0A1J9P4Z8</accession>
<evidence type="ECO:0000313" key="1">
    <source>
        <dbReference type="EMBL" id="OJD11464.1"/>
    </source>
</evidence>
<comment type="caution">
    <text evidence="1">The sequence shown here is derived from an EMBL/GenBank/DDBJ whole genome shotgun (WGS) entry which is preliminary data.</text>
</comment>
<evidence type="ECO:0008006" key="3">
    <source>
        <dbReference type="Google" id="ProtNLM"/>
    </source>
</evidence>
<evidence type="ECO:0000313" key="2">
    <source>
        <dbReference type="Proteomes" id="UP000182235"/>
    </source>
</evidence>
<organism evidence="1 2">
    <name type="scientific">Emergomyces pasteurianus Ep9510</name>
    <dbReference type="NCBI Taxonomy" id="1447872"/>
    <lineage>
        <taxon>Eukaryota</taxon>
        <taxon>Fungi</taxon>
        <taxon>Dikarya</taxon>
        <taxon>Ascomycota</taxon>
        <taxon>Pezizomycotina</taxon>
        <taxon>Eurotiomycetes</taxon>
        <taxon>Eurotiomycetidae</taxon>
        <taxon>Onygenales</taxon>
        <taxon>Ajellomycetaceae</taxon>
        <taxon>Emergomyces</taxon>
    </lineage>
</organism>
<dbReference type="Proteomes" id="UP000182235">
    <property type="component" value="Unassembled WGS sequence"/>
</dbReference>
<keyword evidence="2" id="KW-1185">Reference proteome</keyword>
<dbReference type="STRING" id="1447872.A0A1J9P4Z8"/>
<reference evidence="1 2" key="1">
    <citation type="submission" date="2015-07" db="EMBL/GenBank/DDBJ databases">
        <title>Emmonsia species relationships and genome sequence.</title>
        <authorList>
            <consortium name="The Broad Institute Genomics Platform"/>
            <person name="Cuomo C.A."/>
            <person name="Munoz J.F."/>
            <person name="Imamovic A."/>
            <person name="Priest M.E."/>
            <person name="Young S."/>
            <person name="Clay O.K."/>
            <person name="McEwen J.G."/>
        </authorList>
    </citation>
    <scope>NUCLEOTIDE SEQUENCE [LARGE SCALE GENOMIC DNA]</scope>
    <source>
        <strain evidence="1 2">UAMH 9510</strain>
    </source>
</reference>
<name>A0A1J9P4Z8_9EURO</name>
<dbReference type="AlphaFoldDB" id="A0A1J9P4Z8"/>
<sequence length="129" mass="14691">MWAPVQLPYFRNSEDLPGPLPTKEDIRSSTTFLGDRVAQKMVRVGQHFIVKYGHGASENEGQNLLFVEHHLCTIVHAPRLYAMYRDSDGMLFLIIFTREGYRVAQRIFPPAKGVETETCGTLAKQRVLI</sequence>
<proteinExistence type="predicted"/>
<dbReference type="OrthoDB" id="4177236at2759"/>
<dbReference type="EMBL" id="LGRN01000543">
    <property type="protein sequence ID" value="OJD11464.1"/>
    <property type="molecule type" value="Genomic_DNA"/>
</dbReference>